<dbReference type="Proteomes" id="UP000561045">
    <property type="component" value="Unassembled WGS sequence"/>
</dbReference>
<evidence type="ECO:0000313" key="1">
    <source>
        <dbReference type="EMBL" id="MBB4011896.1"/>
    </source>
</evidence>
<proteinExistence type="predicted"/>
<dbReference type="EMBL" id="JACIET010000001">
    <property type="protein sequence ID" value="MBB4011896.1"/>
    <property type="molecule type" value="Genomic_DNA"/>
</dbReference>
<comment type="caution">
    <text evidence="1">The sequence shown here is derived from an EMBL/GenBank/DDBJ whole genome shotgun (WGS) entry which is preliminary data.</text>
</comment>
<accession>A0A840BLY6</accession>
<gene>
    <name evidence="1" type="ORF">GGR36_001204</name>
</gene>
<protein>
    <recommendedName>
        <fullName evidence="3">Sulfotransferase family protein</fullName>
    </recommendedName>
</protein>
<dbReference type="SUPFAM" id="SSF52540">
    <property type="entry name" value="P-loop containing nucleoside triphosphate hydrolases"/>
    <property type="match status" value="1"/>
</dbReference>
<sequence length="558" mass="62416">MRTLDIQPLVVGTPRSGFSLLIAMIQRIMDYRKVSFARTPQQEAITRLMPLFSYALNKSYEDVFVAHGLGERLLYNGEFQLLVGGPKWLVPGEPWMGVRKYIGCLGHADFLLVTKHPRILFDYHGVRHSHDAPQRWAEDPGFSACHRFATIRHPLDMFNSAVHSINALASEYLQRFRPGADESALRREIALNKLSDPRICKGLMSHQLKYWKEYLPCRPRYAELRWEDVIADPVASLQWVATQLGLELSATEAEAVWKPMDHRNLLVYHQHNYRKGHGIVGDWLTHLRPAHVRMAREMGLLEVAETLGYSLDDWSEDAPANEFQQVLDDCLNRGEVFPMTDPELAGFCFNKSNIDASAFNFKSFAGRKWAYVERSTLSDDAIVQAVLERAEEGCEAVNAIALQIEASPGGSVEKILSQVADACAGLVRDDAGQALLDQALMTDGARNGNLLNALQGMSPGSIIWGLGKDLLQLRAQNEAGFDALLRQKAARLADAALAGRSFAGLEVKRFEDCVTDQMPDVVMTPFSAQTRIQMRRSAAARCPQARIIDPYRTASAEH</sequence>
<reference evidence="1 2" key="1">
    <citation type="submission" date="2020-08" db="EMBL/GenBank/DDBJ databases">
        <title>Genomic Encyclopedia of Type Strains, Phase IV (KMG-IV): sequencing the most valuable type-strain genomes for metagenomic binning, comparative biology and taxonomic classification.</title>
        <authorList>
            <person name="Goeker M."/>
        </authorList>
    </citation>
    <scope>NUCLEOTIDE SEQUENCE [LARGE SCALE GENOMIC DNA]</scope>
    <source>
        <strain evidence="1 2">DSM 106739</strain>
    </source>
</reference>
<name>A0A840BLY6_9RHOO</name>
<organism evidence="1 2">
    <name type="scientific">Niveibacterium umoris</name>
    <dbReference type="NCBI Taxonomy" id="1193620"/>
    <lineage>
        <taxon>Bacteria</taxon>
        <taxon>Pseudomonadati</taxon>
        <taxon>Pseudomonadota</taxon>
        <taxon>Betaproteobacteria</taxon>
        <taxon>Rhodocyclales</taxon>
        <taxon>Rhodocyclaceae</taxon>
        <taxon>Niveibacterium</taxon>
    </lineage>
</organism>
<dbReference type="InterPro" id="IPR027417">
    <property type="entry name" value="P-loop_NTPase"/>
</dbReference>
<keyword evidence="2" id="KW-1185">Reference proteome</keyword>
<evidence type="ECO:0008006" key="3">
    <source>
        <dbReference type="Google" id="ProtNLM"/>
    </source>
</evidence>
<dbReference type="RefSeq" id="WP_183632990.1">
    <property type="nucleotide sequence ID" value="NZ_BAABLE010000011.1"/>
</dbReference>
<evidence type="ECO:0000313" key="2">
    <source>
        <dbReference type="Proteomes" id="UP000561045"/>
    </source>
</evidence>
<dbReference type="Gene3D" id="3.40.50.300">
    <property type="entry name" value="P-loop containing nucleotide triphosphate hydrolases"/>
    <property type="match status" value="1"/>
</dbReference>
<dbReference type="AlphaFoldDB" id="A0A840BLY6"/>